<evidence type="ECO:0000256" key="4">
    <source>
        <dbReference type="ARBA" id="ARBA00022692"/>
    </source>
</evidence>
<feature type="transmembrane region" description="Helical" evidence="8">
    <location>
        <begin position="164"/>
        <end position="188"/>
    </location>
</feature>
<dbReference type="Gene3D" id="1.20.140.150">
    <property type="match status" value="1"/>
</dbReference>
<keyword evidence="7 8" id="KW-0472">Membrane</keyword>
<dbReference type="Proteomes" id="UP000274131">
    <property type="component" value="Unassembled WGS sequence"/>
</dbReference>
<keyword evidence="4 8" id="KW-0812">Transmembrane</keyword>
<comment type="function">
    <text evidence="8">Claudins function as major constituents of the tight junction complexes that regulate the permeability of epithelia.</text>
</comment>
<evidence type="ECO:0000256" key="1">
    <source>
        <dbReference type="ARBA" id="ARBA00008295"/>
    </source>
</evidence>
<dbReference type="PANTHER" id="PTHR12002">
    <property type="entry name" value="CLAUDIN"/>
    <property type="match status" value="1"/>
</dbReference>
<evidence type="ECO:0000256" key="6">
    <source>
        <dbReference type="ARBA" id="ARBA00022989"/>
    </source>
</evidence>
<evidence type="ECO:0000256" key="7">
    <source>
        <dbReference type="ARBA" id="ARBA00023136"/>
    </source>
</evidence>
<gene>
    <name evidence="9" type="ORF">EVEC_LOCUS6695</name>
</gene>
<dbReference type="GO" id="GO:0005198">
    <property type="term" value="F:structural molecule activity"/>
    <property type="evidence" value="ECO:0007669"/>
    <property type="project" value="InterPro"/>
</dbReference>
<organism evidence="11">
    <name type="scientific">Enterobius vermicularis</name>
    <name type="common">Human pinworm</name>
    <dbReference type="NCBI Taxonomy" id="51028"/>
    <lineage>
        <taxon>Eukaryota</taxon>
        <taxon>Metazoa</taxon>
        <taxon>Ecdysozoa</taxon>
        <taxon>Nematoda</taxon>
        <taxon>Chromadorea</taxon>
        <taxon>Rhabditida</taxon>
        <taxon>Spirurina</taxon>
        <taxon>Oxyuridomorpha</taxon>
        <taxon>Oxyuroidea</taxon>
        <taxon>Oxyuridae</taxon>
        <taxon>Enterobius</taxon>
    </lineage>
</organism>
<dbReference type="OrthoDB" id="10025519at2759"/>
<reference evidence="9 10" key="2">
    <citation type="submission" date="2018-10" db="EMBL/GenBank/DDBJ databases">
        <authorList>
            <consortium name="Pathogen Informatics"/>
        </authorList>
    </citation>
    <scope>NUCLEOTIDE SEQUENCE [LARGE SCALE GENOMIC DNA]</scope>
</reference>
<name>A0A0N4V9Q3_ENTVE</name>
<dbReference type="EMBL" id="UXUI01008612">
    <property type="protein sequence ID" value="VDD91944.1"/>
    <property type="molecule type" value="Genomic_DNA"/>
</dbReference>
<dbReference type="WBParaSite" id="EVEC_0000717401-mRNA-1">
    <property type="protein sequence ID" value="EVEC_0000717401-mRNA-1"/>
    <property type="gene ID" value="EVEC_0000717401"/>
</dbReference>
<feature type="transmembrane region" description="Helical" evidence="8">
    <location>
        <begin position="94"/>
        <end position="114"/>
    </location>
</feature>
<comment type="similarity">
    <text evidence="1 8">Belongs to the claudin family.</text>
</comment>
<dbReference type="AlphaFoldDB" id="A0A0N4V9Q3"/>
<evidence type="ECO:0000313" key="9">
    <source>
        <dbReference type="EMBL" id="VDD91944.1"/>
    </source>
</evidence>
<keyword evidence="6 8" id="KW-1133">Transmembrane helix</keyword>
<evidence type="ECO:0000256" key="8">
    <source>
        <dbReference type="RuleBase" id="RU060637"/>
    </source>
</evidence>
<protein>
    <recommendedName>
        <fullName evidence="8">Claudin</fullName>
    </recommendedName>
</protein>
<proteinExistence type="inferred from homology"/>
<comment type="subcellular location">
    <subcellularLocation>
        <location evidence="8">Cell junction</location>
        <location evidence="8">Tight junction</location>
    </subcellularLocation>
    <subcellularLocation>
        <location evidence="8">Cell membrane</location>
        <topology evidence="8">Multi-pass membrane protein</topology>
    </subcellularLocation>
</comment>
<keyword evidence="2 8" id="KW-0796">Tight junction</keyword>
<reference evidence="11" key="1">
    <citation type="submission" date="2017-02" db="UniProtKB">
        <authorList>
            <consortium name="WormBaseParasite"/>
        </authorList>
    </citation>
    <scope>IDENTIFICATION</scope>
</reference>
<dbReference type="InterPro" id="IPR006187">
    <property type="entry name" value="Claudin"/>
</dbReference>
<dbReference type="InterPro" id="IPR010761">
    <property type="entry name" value="Clc_prot-like"/>
</dbReference>
<dbReference type="GO" id="GO:0005886">
    <property type="term" value="C:plasma membrane"/>
    <property type="evidence" value="ECO:0007669"/>
    <property type="project" value="UniProtKB-SubCell"/>
</dbReference>
<evidence type="ECO:0000313" key="11">
    <source>
        <dbReference type="WBParaSite" id="EVEC_0000717401-mRNA-1"/>
    </source>
</evidence>
<dbReference type="InterPro" id="IPR017974">
    <property type="entry name" value="Claudin_CS"/>
</dbReference>
<evidence type="ECO:0000256" key="5">
    <source>
        <dbReference type="ARBA" id="ARBA00022949"/>
    </source>
</evidence>
<feature type="transmembrane region" description="Helical" evidence="8">
    <location>
        <begin position="12"/>
        <end position="35"/>
    </location>
</feature>
<sequence>MVDSKATLQIPGFVLVFIGAILNFIALATPAWQVVYARELQQWVSNGLWMNCLTRPSGMLSCTYTFTKGDLDFYTSAEVVNIRTPAFFEWQHHLLYVILIGQLFAFFAMISFCLDSKFVLYFLNNFSALINLGANIAFQIYAHMVEYRFYHVSVSGIYEKHIGYSYFLHLIGSLIILLGFLLSLAYVITLRISSQTHLENDLSFLPYQVFCSVK</sequence>
<keyword evidence="3 8" id="KW-1003">Cell membrane</keyword>
<dbReference type="PROSITE" id="PS01346">
    <property type="entry name" value="CLAUDIN"/>
    <property type="match status" value="1"/>
</dbReference>
<feature type="transmembrane region" description="Helical" evidence="8">
    <location>
        <begin position="126"/>
        <end position="144"/>
    </location>
</feature>
<keyword evidence="5 8" id="KW-0965">Cell junction</keyword>
<keyword evidence="10" id="KW-1185">Reference proteome</keyword>
<evidence type="ECO:0000256" key="2">
    <source>
        <dbReference type="ARBA" id="ARBA00022427"/>
    </source>
</evidence>
<evidence type="ECO:0000256" key="3">
    <source>
        <dbReference type="ARBA" id="ARBA00022475"/>
    </source>
</evidence>
<evidence type="ECO:0000313" key="10">
    <source>
        <dbReference type="Proteomes" id="UP000274131"/>
    </source>
</evidence>
<dbReference type="GO" id="GO:0005923">
    <property type="term" value="C:bicellular tight junction"/>
    <property type="evidence" value="ECO:0007669"/>
    <property type="project" value="UniProtKB-SubCell"/>
</dbReference>
<accession>A0A0N4V9Q3</accession>
<dbReference type="Pfam" id="PF07062">
    <property type="entry name" value="Clc-like"/>
    <property type="match status" value="1"/>
</dbReference>